<dbReference type="AlphaFoldDB" id="A0A2H3EEB6"/>
<proteinExistence type="predicted"/>
<evidence type="ECO:0000313" key="3">
    <source>
        <dbReference type="Proteomes" id="UP000217790"/>
    </source>
</evidence>
<dbReference type="InParanoid" id="A0A2H3EEB6"/>
<accession>A0A2H3EEB6</accession>
<reference evidence="3" key="1">
    <citation type="journal article" date="2017" name="Nat. Ecol. Evol.">
        <title>Genome expansion and lineage-specific genetic innovations in the forest pathogenic fungi Armillaria.</title>
        <authorList>
            <person name="Sipos G."/>
            <person name="Prasanna A.N."/>
            <person name="Walter M.C."/>
            <person name="O'Connor E."/>
            <person name="Balint B."/>
            <person name="Krizsan K."/>
            <person name="Kiss B."/>
            <person name="Hess J."/>
            <person name="Varga T."/>
            <person name="Slot J."/>
            <person name="Riley R."/>
            <person name="Boka B."/>
            <person name="Rigling D."/>
            <person name="Barry K."/>
            <person name="Lee J."/>
            <person name="Mihaltcheva S."/>
            <person name="LaButti K."/>
            <person name="Lipzen A."/>
            <person name="Waldron R."/>
            <person name="Moloney N.M."/>
            <person name="Sperisen C."/>
            <person name="Kredics L."/>
            <person name="Vagvoelgyi C."/>
            <person name="Patrignani A."/>
            <person name="Fitzpatrick D."/>
            <person name="Nagy I."/>
            <person name="Doyle S."/>
            <person name="Anderson J.B."/>
            <person name="Grigoriev I.V."/>
            <person name="Gueldener U."/>
            <person name="Muensterkoetter M."/>
            <person name="Nagy L.G."/>
        </authorList>
    </citation>
    <scope>NUCLEOTIDE SEQUENCE [LARGE SCALE GENOMIC DNA]</scope>
    <source>
        <strain evidence="3">Ar21-2</strain>
    </source>
</reference>
<evidence type="ECO:0000256" key="1">
    <source>
        <dbReference type="SAM" id="Coils"/>
    </source>
</evidence>
<evidence type="ECO:0000313" key="2">
    <source>
        <dbReference type="EMBL" id="PBL04365.1"/>
    </source>
</evidence>
<dbReference type="Proteomes" id="UP000217790">
    <property type="component" value="Unassembled WGS sequence"/>
</dbReference>
<dbReference type="OrthoDB" id="2882961at2759"/>
<feature type="coiled-coil region" evidence="1">
    <location>
        <begin position="146"/>
        <end position="194"/>
    </location>
</feature>
<keyword evidence="1" id="KW-0175">Coiled coil</keyword>
<sequence length="356" mass="40065">MSIISTSSTSSHLAKPFIFHTVHTSRTGYVKENCTMRQIKAAAADYVKLDAAVENREQFGSPTVFVSENTMVPLEEPKDTTKVKTVCSHPTASGIVFVPAPSETPPQYQPHASHTHATVPPDVLAMFEAFQKASESKLEAFREDLRKDSNLKLDALQQRVAVVEEDNEDLREQVEKLTEEGENKDRQIAELKTQTVVLQGRIAMVERGYEDIHGWLSDKDTEYMDRIRLRHILDCGQARLARLANIPPSVDFLPQSAGEWSRAWRARLAQCADNAERLATARSLLANCDDTDTRDMSDDVLRHFTVRPNDARTEGDRTAHPANVGESVYKAVIERQPEDQRPLLRLVVAYGLQFRL</sequence>
<dbReference type="EMBL" id="KZ293644">
    <property type="protein sequence ID" value="PBL04365.1"/>
    <property type="molecule type" value="Genomic_DNA"/>
</dbReference>
<name>A0A2H3EEB6_ARMGA</name>
<protein>
    <submittedName>
        <fullName evidence="2">Uncharacterized protein</fullName>
    </submittedName>
</protein>
<gene>
    <name evidence="2" type="ORF">ARMGADRAFT_51153</name>
</gene>
<organism evidence="2 3">
    <name type="scientific">Armillaria gallica</name>
    <name type="common">Bulbous honey fungus</name>
    <name type="synonym">Armillaria bulbosa</name>
    <dbReference type="NCBI Taxonomy" id="47427"/>
    <lineage>
        <taxon>Eukaryota</taxon>
        <taxon>Fungi</taxon>
        <taxon>Dikarya</taxon>
        <taxon>Basidiomycota</taxon>
        <taxon>Agaricomycotina</taxon>
        <taxon>Agaricomycetes</taxon>
        <taxon>Agaricomycetidae</taxon>
        <taxon>Agaricales</taxon>
        <taxon>Marasmiineae</taxon>
        <taxon>Physalacriaceae</taxon>
        <taxon>Armillaria</taxon>
    </lineage>
</organism>
<keyword evidence="3" id="KW-1185">Reference proteome</keyword>